<dbReference type="InterPro" id="IPR029063">
    <property type="entry name" value="SAM-dependent_MTases_sf"/>
</dbReference>
<dbReference type="InterPro" id="IPR050834">
    <property type="entry name" value="Glycosyltransf_2"/>
</dbReference>
<keyword evidence="5" id="KW-1185">Reference proteome</keyword>
<reference evidence="4 5" key="1">
    <citation type="submission" date="2023-12" db="EMBL/GenBank/DDBJ databases">
        <title>Streptomyces sp. V4-01.</title>
        <authorList>
            <person name="Somphong A."/>
            <person name="Phongsopitanun W."/>
        </authorList>
    </citation>
    <scope>NUCLEOTIDE SEQUENCE [LARGE SCALE GENOMIC DNA]</scope>
    <source>
        <strain evidence="4 5">V4-01</strain>
    </source>
</reference>
<evidence type="ECO:0000313" key="5">
    <source>
        <dbReference type="Proteomes" id="UP001344658"/>
    </source>
</evidence>
<dbReference type="Pfam" id="PF00535">
    <property type="entry name" value="Glycos_transf_2"/>
    <property type="match status" value="1"/>
</dbReference>
<keyword evidence="1 4" id="KW-0808">Transferase</keyword>
<feature type="domain" description="Glycosyltransferase 2-like" evidence="2">
    <location>
        <begin position="11"/>
        <end position="143"/>
    </location>
</feature>
<dbReference type="PANTHER" id="PTHR43685:SF3">
    <property type="entry name" value="SLR2126 PROTEIN"/>
    <property type="match status" value="1"/>
</dbReference>
<evidence type="ECO:0000259" key="2">
    <source>
        <dbReference type="Pfam" id="PF00535"/>
    </source>
</evidence>
<accession>A0ABU7PGS2</accession>
<dbReference type="RefSeq" id="WP_330798300.1">
    <property type="nucleotide sequence ID" value="NZ_JAZEWV010000024.1"/>
</dbReference>
<gene>
    <name evidence="4" type="ORF">V2S66_24005</name>
</gene>
<sequence length="410" mass="45178">MPGPADRPEISVIVPTYNQSTLLRATLRQLARQTLPADSFEVIVADDGSADDTADVVKEFGDRLRIGLHHQEDLGFRLATVRNAGARLASGRLLCFLDTGAIPGPDFLREHLAAHAAGDRRVVLGYAYGYNPDAPPWSVAEMLGAMHPEDAVARMGDDPAFRDVRHNALEACGFDPERRTIPWGLCFTLNCSLDAGHFKAVGGFDEGFTDWGGEDLEIAYRLHRHGLVFHFSREAWVIEHPSERDVKAQLDSWRENMRRHLLTRPDPVMELCWALIGINRPFWDWDREYGGLLEVARAGRDLTVAGEIARALARVPTGDRVAVIGCGAELPGSRPLVALDYDRELLDRALAAGPHLGHHAVGLRTPLADGAVDTVVITSRLAALWPRWAPDLLMEAQRIGATVVRTFPLP</sequence>
<dbReference type="InterPro" id="IPR027791">
    <property type="entry name" value="Galactosyl_T_C"/>
</dbReference>
<name>A0ABU7PGS2_9ACTN</name>
<dbReference type="EMBL" id="JAZEWV010000024">
    <property type="protein sequence ID" value="MEE4545018.1"/>
    <property type="molecule type" value="Genomic_DNA"/>
</dbReference>
<protein>
    <submittedName>
        <fullName evidence="4">Glycosyltransferase</fullName>
        <ecNumber evidence="4">2.4.-.-</ecNumber>
    </submittedName>
</protein>
<dbReference type="SUPFAM" id="SSF53448">
    <property type="entry name" value="Nucleotide-diphospho-sugar transferases"/>
    <property type="match status" value="1"/>
</dbReference>
<dbReference type="InterPro" id="IPR001173">
    <property type="entry name" value="Glyco_trans_2-like"/>
</dbReference>
<feature type="domain" description="Galactosyltransferase C-terminal" evidence="3">
    <location>
        <begin position="173"/>
        <end position="229"/>
    </location>
</feature>
<keyword evidence="4" id="KW-0328">Glycosyltransferase</keyword>
<dbReference type="Pfam" id="PF02709">
    <property type="entry name" value="Glyco_transf_7C"/>
    <property type="match status" value="1"/>
</dbReference>
<evidence type="ECO:0000259" key="3">
    <source>
        <dbReference type="Pfam" id="PF02709"/>
    </source>
</evidence>
<dbReference type="PANTHER" id="PTHR43685">
    <property type="entry name" value="GLYCOSYLTRANSFERASE"/>
    <property type="match status" value="1"/>
</dbReference>
<dbReference type="SUPFAM" id="SSF53335">
    <property type="entry name" value="S-adenosyl-L-methionine-dependent methyltransferases"/>
    <property type="match status" value="1"/>
</dbReference>
<comment type="caution">
    <text evidence="4">The sequence shown here is derived from an EMBL/GenBank/DDBJ whole genome shotgun (WGS) entry which is preliminary data.</text>
</comment>
<dbReference type="EC" id="2.4.-.-" evidence="4"/>
<dbReference type="Gene3D" id="3.90.550.10">
    <property type="entry name" value="Spore Coat Polysaccharide Biosynthesis Protein SpsA, Chain A"/>
    <property type="match status" value="1"/>
</dbReference>
<dbReference type="GO" id="GO:0016757">
    <property type="term" value="F:glycosyltransferase activity"/>
    <property type="evidence" value="ECO:0007669"/>
    <property type="project" value="UniProtKB-KW"/>
</dbReference>
<dbReference type="InterPro" id="IPR029044">
    <property type="entry name" value="Nucleotide-diphossugar_trans"/>
</dbReference>
<evidence type="ECO:0000313" key="4">
    <source>
        <dbReference type="EMBL" id="MEE4545018.1"/>
    </source>
</evidence>
<dbReference type="Proteomes" id="UP001344658">
    <property type="component" value="Unassembled WGS sequence"/>
</dbReference>
<organism evidence="4 5">
    <name type="scientific">Actinacidiphila polyblastidii</name>
    <dbReference type="NCBI Taxonomy" id="3110430"/>
    <lineage>
        <taxon>Bacteria</taxon>
        <taxon>Bacillati</taxon>
        <taxon>Actinomycetota</taxon>
        <taxon>Actinomycetes</taxon>
        <taxon>Kitasatosporales</taxon>
        <taxon>Streptomycetaceae</taxon>
        <taxon>Actinacidiphila</taxon>
    </lineage>
</organism>
<proteinExistence type="predicted"/>
<evidence type="ECO:0000256" key="1">
    <source>
        <dbReference type="ARBA" id="ARBA00022679"/>
    </source>
</evidence>